<evidence type="ECO:0000256" key="1">
    <source>
        <dbReference type="SAM" id="MobiDB-lite"/>
    </source>
</evidence>
<reference evidence="2 3" key="1">
    <citation type="submission" date="2018-11" db="EMBL/GenBank/DDBJ databases">
        <authorList>
            <consortium name="Pathogen Informatics"/>
        </authorList>
    </citation>
    <scope>NUCLEOTIDE SEQUENCE [LARGE SCALE GENOMIC DNA]</scope>
    <source>
        <strain evidence="2 3">Zambia</strain>
    </source>
</reference>
<feature type="region of interest" description="Disordered" evidence="1">
    <location>
        <begin position="93"/>
        <end position="113"/>
    </location>
</feature>
<proteinExistence type="predicted"/>
<gene>
    <name evidence="2" type="ORF">SMRZ_LOCUS18933</name>
</gene>
<dbReference type="Proteomes" id="UP000277204">
    <property type="component" value="Unassembled WGS sequence"/>
</dbReference>
<dbReference type="AlphaFoldDB" id="A0A183MSA8"/>
<organism evidence="2 3">
    <name type="scientific">Schistosoma margrebowiei</name>
    <dbReference type="NCBI Taxonomy" id="48269"/>
    <lineage>
        <taxon>Eukaryota</taxon>
        <taxon>Metazoa</taxon>
        <taxon>Spiralia</taxon>
        <taxon>Lophotrochozoa</taxon>
        <taxon>Platyhelminthes</taxon>
        <taxon>Trematoda</taxon>
        <taxon>Digenea</taxon>
        <taxon>Strigeidida</taxon>
        <taxon>Schistosomatoidea</taxon>
        <taxon>Schistosomatidae</taxon>
        <taxon>Schistosoma</taxon>
    </lineage>
</organism>
<evidence type="ECO:0000313" key="3">
    <source>
        <dbReference type="Proteomes" id="UP000277204"/>
    </source>
</evidence>
<evidence type="ECO:0000313" key="2">
    <source>
        <dbReference type="EMBL" id="VDP29760.1"/>
    </source>
</evidence>
<name>A0A183MSA8_9TREM</name>
<keyword evidence="3" id="KW-1185">Reference proteome</keyword>
<feature type="compositionally biased region" description="Polar residues" evidence="1">
    <location>
        <begin position="95"/>
        <end position="105"/>
    </location>
</feature>
<protein>
    <submittedName>
        <fullName evidence="2">Uncharacterized protein</fullName>
    </submittedName>
</protein>
<sequence>MQDMRTRRVADIVQNHHLVFVKMKMKINKHWKTRETALQKFNTDFFQHTDKLNEFEDKSQQQVPRFTGSSEIRRNHDGEQLGRGHCSANFIVSGDSGSQEASSQGMDLYRKPG</sequence>
<dbReference type="EMBL" id="UZAI01017803">
    <property type="protein sequence ID" value="VDP29760.1"/>
    <property type="molecule type" value="Genomic_DNA"/>
</dbReference>
<accession>A0A183MSA8</accession>